<dbReference type="AlphaFoldDB" id="A0A1W1BIC3"/>
<sequence length="230" mass="27020">MIEDRIKISNQHYSIVTNKDNINQISSKVYIESSSDKTIIVEVDRVISNTDDIEFIMKTFHKKILSSFMRFVHKHRNYNQKKLNLMIKEKLSKEQISIKVPKNIVKNIEKREIPTKDIEEWNTLCKQHLPNNILGAYKKRGETLLKYNRIQENITDDEKTIESIQKFLNNEKNNIVNLIGNIKIKILTIGSKLYFIFHLDSDTIIFIIAPDNSSVGIYMKYITSFKNILK</sequence>
<accession>A0A1W1BIC3</accession>
<dbReference type="EMBL" id="FPHG01000018">
    <property type="protein sequence ID" value="SFV53277.1"/>
    <property type="molecule type" value="Genomic_DNA"/>
</dbReference>
<organism evidence="1">
    <name type="scientific">hydrothermal vent metagenome</name>
    <dbReference type="NCBI Taxonomy" id="652676"/>
    <lineage>
        <taxon>unclassified sequences</taxon>
        <taxon>metagenomes</taxon>
        <taxon>ecological metagenomes</taxon>
    </lineage>
</organism>
<protein>
    <submittedName>
        <fullName evidence="1">Uncharacterized protein</fullName>
    </submittedName>
</protein>
<gene>
    <name evidence="1" type="ORF">MNB_SV-9-864</name>
</gene>
<evidence type="ECO:0000313" key="1">
    <source>
        <dbReference type="EMBL" id="SFV53277.1"/>
    </source>
</evidence>
<proteinExistence type="predicted"/>
<reference evidence="1" key="1">
    <citation type="submission" date="2016-10" db="EMBL/GenBank/DDBJ databases">
        <authorList>
            <person name="de Groot N.N."/>
        </authorList>
    </citation>
    <scope>NUCLEOTIDE SEQUENCE</scope>
</reference>
<name>A0A1W1BIC3_9ZZZZ</name>